<protein>
    <submittedName>
        <fullName evidence="11">Two-component response regulator YesN</fullName>
    </submittedName>
</protein>
<dbReference type="InterPro" id="IPR001789">
    <property type="entry name" value="Sig_transdc_resp-reg_receiver"/>
</dbReference>
<dbReference type="Gene3D" id="3.40.50.2300">
    <property type="match status" value="1"/>
</dbReference>
<organism evidence="11 12">
    <name type="scientific">Leadbettera azotonutricia (strain ATCC BAA-888 / DSM 13862 / ZAS-9)</name>
    <name type="common">Treponema azotonutricium</name>
    <dbReference type="NCBI Taxonomy" id="545695"/>
    <lineage>
        <taxon>Bacteria</taxon>
        <taxon>Pseudomonadati</taxon>
        <taxon>Spirochaetota</taxon>
        <taxon>Spirochaetia</taxon>
        <taxon>Spirochaetales</taxon>
        <taxon>Breznakiellaceae</taxon>
        <taxon>Leadbettera</taxon>
    </lineage>
</organism>
<evidence type="ECO:0000256" key="7">
    <source>
        <dbReference type="ARBA" id="ARBA00023163"/>
    </source>
</evidence>
<dbReference type="eggNOG" id="COG4753">
    <property type="taxonomic scope" value="Bacteria"/>
</dbReference>
<evidence type="ECO:0000313" key="11">
    <source>
        <dbReference type="EMBL" id="AEF83417.1"/>
    </source>
</evidence>
<evidence type="ECO:0000256" key="1">
    <source>
        <dbReference type="ARBA" id="ARBA00004496"/>
    </source>
</evidence>
<sequence>MRVLILDDESNIVKGLSFMINKFNLPHCEIFPMTNQEEALVLYQEKPADIILVDISMPGMSGLQFIEKALQIAPCRFVVLSGYSDFNYAQQAIHLGVKEYLIKPVDENDLNRILSEVFKELYHIAPEDFIDISSLAQFNDAYNSEIGRQKFSKHMQEIINYINDNLGGDVSITRLGDITGLNPNYISSLFIKEMNIGLHKYVESLRLMKAMQMLKEDGNVTMGKIATALGYFNERQFFRMFKKYTGKSPGEFRNSE</sequence>
<dbReference type="InterPro" id="IPR051552">
    <property type="entry name" value="HptR"/>
</dbReference>
<evidence type="ECO:0000259" key="9">
    <source>
        <dbReference type="PROSITE" id="PS01124"/>
    </source>
</evidence>
<dbReference type="Pfam" id="PF00072">
    <property type="entry name" value="Response_reg"/>
    <property type="match status" value="1"/>
</dbReference>
<dbReference type="PROSITE" id="PS01124">
    <property type="entry name" value="HTH_ARAC_FAMILY_2"/>
    <property type="match status" value="1"/>
</dbReference>
<dbReference type="GO" id="GO:0000160">
    <property type="term" value="P:phosphorelay signal transduction system"/>
    <property type="evidence" value="ECO:0007669"/>
    <property type="project" value="UniProtKB-KW"/>
</dbReference>
<dbReference type="GO" id="GO:0043565">
    <property type="term" value="F:sequence-specific DNA binding"/>
    <property type="evidence" value="ECO:0007669"/>
    <property type="project" value="InterPro"/>
</dbReference>
<reference evidence="11 12" key="2">
    <citation type="journal article" date="2011" name="ISME J.">
        <title>RNA-seq reveals cooperative metabolic interactions between two termite-gut spirochete species in co-culture.</title>
        <authorList>
            <person name="Rosenthal A.Z."/>
            <person name="Matson E.G."/>
            <person name="Eldar A."/>
            <person name="Leadbetter J.R."/>
        </authorList>
    </citation>
    <scope>NUCLEOTIDE SEQUENCE [LARGE SCALE GENOMIC DNA]</scope>
    <source>
        <strain evidence="12">ATCC BAA-888 / DSM 13862 / ZAS-9</strain>
    </source>
</reference>
<evidence type="ECO:0000256" key="5">
    <source>
        <dbReference type="ARBA" id="ARBA00023015"/>
    </source>
</evidence>
<dbReference type="HOGENOM" id="CLU_000445_5_1_12"/>
<dbReference type="SUPFAM" id="SSF52172">
    <property type="entry name" value="CheY-like"/>
    <property type="match status" value="1"/>
</dbReference>
<dbReference type="STRING" id="545695.TREAZ_2573"/>
<evidence type="ECO:0000259" key="10">
    <source>
        <dbReference type="PROSITE" id="PS50110"/>
    </source>
</evidence>
<dbReference type="InterPro" id="IPR018060">
    <property type="entry name" value="HTH_AraC"/>
</dbReference>
<dbReference type="SUPFAM" id="SSF46689">
    <property type="entry name" value="Homeodomain-like"/>
    <property type="match status" value="1"/>
</dbReference>
<feature type="domain" description="Response regulatory" evidence="10">
    <location>
        <begin position="2"/>
        <end position="118"/>
    </location>
</feature>
<evidence type="ECO:0000256" key="2">
    <source>
        <dbReference type="ARBA" id="ARBA00022490"/>
    </source>
</evidence>
<keyword evidence="4" id="KW-0902">Two-component regulatory system</keyword>
<dbReference type="CDD" id="cd17536">
    <property type="entry name" value="REC_YesN-like"/>
    <property type="match status" value="1"/>
</dbReference>
<dbReference type="GO" id="GO:0005737">
    <property type="term" value="C:cytoplasm"/>
    <property type="evidence" value="ECO:0007669"/>
    <property type="project" value="UniProtKB-SubCell"/>
</dbReference>
<dbReference type="Gene3D" id="1.10.10.60">
    <property type="entry name" value="Homeodomain-like"/>
    <property type="match status" value="2"/>
</dbReference>
<dbReference type="PANTHER" id="PTHR42713:SF3">
    <property type="entry name" value="TRANSCRIPTIONAL REGULATORY PROTEIN HPTR"/>
    <property type="match status" value="1"/>
</dbReference>
<reference evidence="12" key="1">
    <citation type="submission" date="2009-12" db="EMBL/GenBank/DDBJ databases">
        <title>Complete sequence of Treponema azotonutricium strain ZAS-9.</title>
        <authorList>
            <person name="Tetu S.G."/>
            <person name="Matson E."/>
            <person name="Ren Q."/>
            <person name="Seshadri R."/>
            <person name="Elbourne L."/>
            <person name="Hassan K.A."/>
            <person name="Durkin A."/>
            <person name="Radune D."/>
            <person name="Mohamoud Y."/>
            <person name="Shay R."/>
            <person name="Jin S."/>
            <person name="Zhang X."/>
            <person name="Lucey K."/>
            <person name="Ballor N.R."/>
            <person name="Ottesen E."/>
            <person name="Rosenthal R."/>
            <person name="Allen A."/>
            <person name="Leadbetter J.R."/>
            <person name="Paulsen I.T."/>
        </authorList>
    </citation>
    <scope>NUCLEOTIDE SEQUENCE [LARGE SCALE GENOMIC DNA]</scope>
    <source>
        <strain evidence="12">ATCC BAA-888 / DSM 13862 / ZAS-9</strain>
    </source>
</reference>
<name>F5YEJ6_LEAAZ</name>
<keyword evidence="5" id="KW-0805">Transcription regulation</keyword>
<dbReference type="InParanoid" id="F5YEJ6"/>
<dbReference type="eggNOG" id="COG2207">
    <property type="taxonomic scope" value="Bacteria"/>
</dbReference>
<dbReference type="OrthoDB" id="360808at2"/>
<accession>F5YEJ6</accession>
<feature type="domain" description="HTH araC/xylS-type" evidence="9">
    <location>
        <begin position="156"/>
        <end position="255"/>
    </location>
</feature>
<proteinExistence type="predicted"/>
<dbReference type="InterPro" id="IPR018062">
    <property type="entry name" value="HTH_AraC-typ_CS"/>
</dbReference>
<dbReference type="PROSITE" id="PS50110">
    <property type="entry name" value="RESPONSE_REGULATORY"/>
    <property type="match status" value="1"/>
</dbReference>
<dbReference type="InterPro" id="IPR011006">
    <property type="entry name" value="CheY-like_superfamily"/>
</dbReference>
<dbReference type="Proteomes" id="UP000009222">
    <property type="component" value="Chromosome"/>
</dbReference>
<dbReference type="InterPro" id="IPR009057">
    <property type="entry name" value="Homeodomain-like_sf"/>
</dbReference>
<evidence type="ECO:0000313" key="12">
    <source>
        <dbReference type="Proteomes" id="UP000009222"/>
    </source>
</evidence>
<dbReference type="PROSITE" id="PS00041">
    <property type="entry name" value="HTH_ARAC_FAMILY_1"/>
    <property type="match status" value="1"/>
</dbReference>
<evidence type="ECO:0000256" key="3">
    <source>
        <dbReference type="ARBA" id="ARBA00022553"/>
    </source>
</evidence>
<keyword evidence="6" id="KW-0238">DNA-binding</keyword>
<dbReference type="GO" id="GO:0003700">
    <property type="term" value="F:DNA-binding transcription factor activity"/>
    <property type="evidence" value="ECO:0007669"/>
    <property type="project" value="InterPro"/>
</dbReference>
<comment type="subcellular location">
    <subcellularLocation>
        <location evidence="1">Cytoplasm</location>
    </subcellularLocation>
</comment>
<evidence type="ECO:0000256" key="8">
    <source>
        <dbReference type="PROSITE-ProRule" id="PRU00169"/>
    </source>
</evidence>
<dbReference type="AlphaFoldDB" id="F5YEJ6"/>
<dbReference type="KEGG" id="taz:TREAZ_2573"/>
<gene>
    <name evidence="11" type="ordered locus">TREAZ_2573</name>
</gene>
<dbReference type="Pfam" id="PF12833">
    <property type="entry name" value="HTH_18"/>
    <property type="match status" value="1"/>
</dbReference>
<dbReference type="PANTHER" id="PTHR42713">
    <property type="entry name" value="HISTIDINE KINASE-RELATED"/>
    <property type="match status" value="1"/>
</dbReference>
<keyword evidence="3 8" id="KW-0597">Phosphoprotein</keyword>
<dbReference type="SMART" id="SM00448">
    <property type="entry name" value="REC"/>
    <property type="match status" value="1"/>
</dbReference>
<dbReference type="SMART" id="SM00342">
    <property type="entry name" value="HTH_ARAC"/>
    <property type="match status" value="1"/>
</dbReference>
<evidence type="ECO:0000256" key="4">
    <source>
        <dbReference type="ARBA" id="ARBA00023012"/>
    </source>
</evidence>
<keyword evidence="2" id="KW-0963">Cytoplasm</keyword>
<feature type="modified residue" description="4-aspartylphosphate" evidence="8">
    <location>
        <position position="54"/>
    </location>
</feature>
<dbReference type="EMBL" id="CP001841">
    <property type="protein sequence ID" value="AEF83417.1"/>
    <property type="molecule type" value="Genomic_DNA"/>
</dbReference>
<evidence type="ECO:0000256" key="6">
    <source>
        <dbReference type="ARBA" id="ARBA00023125"/>
    </source>
</evidence>
<keyword evidence="7" id="KW-0804">Transcription</keyword>
<dbReference type="RefSeq" id="WP_015712956.1">
    <property type="nucleotide sequence ID" value="NC_015577.1"/>
</dbReference>
<keyword evidence="12" id="KW-1185">Reference proteome</keyword>